<evidence type="ECO:0000313" key="5">
    <source>
        <dbReference type="EMBL" id="ETR74338.1"/>
    </source>
</evidence>
<dbReference type="InterPro" id="IPR006683">
    <property type="entry name" value="Thioestr_dom"/>
</dbReference>
<dbReference type="InterPro" id="IPR040170">
    <property type="entry name" value="Cytosol_ACT"/>
</dbReference>
<reference evidence="6" key="1">
    <citation type="submission" date="2012-11" db="EMBL/GenBank/DDBJ databases">
        <authorList>
            <person name="Lucero-Rivera Y.E."/>
            <person name="Tovar-Ramirez D."/>
        </authorList>
    </citation>
    <scope>NUCLEOTIDE SEQUENCE [LARGE SCALE GENOMIC DNA]</scope>
    <source>
        <strain evidence="6">Araruama</strain>
    </source>
</reference>
<evidence type="ECO:0000259" key="4">
    <source>
        <dbReference type="PROSITE" id="PS51770"/>
    </source>
</evidence>
<dbReference type="Gene3D" id="3.10.129.10">
    <property type="entry name" value="Hotdog Thioesterase"/>
    <property type="match status" value="1"/>
</dbReference>
<dbReference type="Pfam" id="PF03061">
    <property type="entry name" value="4HBT"/>
    <property type="match status" value="1"/>
</dbReference>
<dbReference type="AlphaFoldDB" id="A0A1V1PHT2"/>
<dbReference type="InterPro" id="IPR029069">
    <property type="entry name" value="HotDog_dom_sf"/>
</dbReference>
<dbReference type="EMBL" id="ATBP01000011">
    <property type="protein sequence ID" value="ETR74338.1"/>
    <property type="molecule type" value="Genomic_DNA"/>
</dbReference>
<organism evidence="5 6">
    <name type="scientific">Candidatus Magnetoglobus multicellularis str. Araruama</name>
    <dbReference type="NCBI Taxonomy" id="890399"/>
    <lineage>
        <taxon>Bacteria</taxon>
        <taxon>Pseudomonadati</taxon>
        <taxon>Thermodesulfobacteriota</taxon>
        <taxon>Desulfobacteria</taxon>
        <taxon>Desulfobacterales</taxon>
        <taxon>Desulfobacteraceae</taxon>
        <taxon>Candidatus Magnetoglobus</taxon>
    </lineage>
</organism>
<sequence>MKKKRISETSVTLTHIFMPHDANPSGNVHGGVLMKLIDNAAGVVAFRHARSNVVTASIDRFDFHHPGYIGDLLTVNASINHVGRTSMEIGARAETENLMTGERKHVVSAYLTFVALDENGNPKAVPELIIETPEEHRRYCNAIERRKSRMQLRNKTINCHMEPAA</sequence>
<dbReference type="Proteomes" id="UP000189670">
    <property type="component" value="Unassembled WGS sequence"/>
</dbReference>
<evidence type="ECO:0000313" key="6">
    <source>
        <dbReference type="Proteomes" id="UP000189670"/>
    </source>
</evidence>
<gene>
    <name evidence="5" type="ORF">OMM_00286</name>
</gene>
<comment type="caution">
    <text evidence="5">The sequence shown here is derived from an EMBL/GenBank/DDBJ whole genome shotgun (WGS) entry which is preliminary data.</text>
</comment>
<evidence type="ECO:0000256" key="2">
    <source>
        <dbReference type="ARBA" id="ARBA00022801"/>
    </source>
</evidence>
<evidence type="ECO:0000256" key="3">
    <source>
        <dbReference type="PROSITE-ProRule" id="PRU01106"/>
    </source>
</evidence>
<evidence type="ECO:0000256" key="1">
    <source>
        <dbReference type="ARBA" id="ARBA00010458"/>
    </source>
</evidence>
<dbReference type="PROSITE" id="PS51770">
    <property type="entry name" value="HOTDOG_ACOT"/>
    <property type="match status" value="1"/>
</dbReference>
<dbReference type="InterPro" id="IPR033120">
    <property type="entry name" value="HOTDOG_ACOT"/>
</dbReference>
<accession>A0A1V1PHT2</accession>
<dbReference type="GO" id="GO:0052816">
    <property type="term" value="F:long-chain fatty acyl-CoA hydrolase activity"/>
    <property type="evidence" value="ECO:0007669"/>
    <property type="project" value="TreeGrafter"/>
</dbReference>
<name>A0A1V1PHT2_9BACT</name>
<dbReference type="GO" id="GO:0005829">
    <property type="term" value="C:cytosol"/>
    <property type="evidence" value="ECO:0007669"/>
    <property type="project" value="TreeGrafter"/>
</dbReference>
<keyword evidence="2 3" id="KW-0378">Hydrolase</keyword>
<dbReference type="PANTHER" id="PTHR11049:SF16">
    <property type="entry name" value="PROTEIN VDLD"/>
    <property type="match status" value="1"/>
</dbReference>
<dbReference type="CDD" id="cd03442">
    <property type="entry name" value="BFIT_BACH"/>
    <property type="match status" value="1"/>
</dbReference>
<comment type="similarity">
    <text evidence="1">Belongs to the acyl coenzyme A hydrolase family.</text>
</comment>
<protein>
    <submittedName>
        <fullName evidence="5">Acyl-CoA hydrolase</fullName>
    </submittedName>
</protein>
<feature type="domain" description="HotDog ACOT-type" evidence="4">
    <location>
        <begin position="7"/>
        <end position="119"/>
    </location>
</feature>
<dbReference type="GO" id="GO:0006637">
    <property type="term" value="P:acyl-CoA metabolic process"/>
    <property type="evidence" value="ECO:0007669"/>
    <property type="project" value="TreeGrafter"/>
</dbReference>
<dbReference type="PANTHER" id="PTHR11049">
    <property type="entry name" value="ACYL COENZYME A THIOESTER HYDROLASE"/>
    <property type="match status" value="1"/>
</dbReference>
<dbReference type="SUPFAM" id="SSF54637">
    <property type="entry name" value="Thioesterase/thiol ester dehydrase-isomerase"/>
    <property type="match status" value="1"/>
</dbReference>
<proteinExistence type="inferred from homology"/>